<dbReference type="AlphaFoldDB" id="A0AA47I031"/>
<proteinExistence type="predicted"/>
<dbReference type="Proteomes" id="UP001164632">
    <property type="component" value="Chromosome"/>
</dbReference>
<dbReference type="PANTHER" id="PTHR43316:SF3">
    <property type="entry name" value="HALOACID DEHALOGENASE, TYPE II (AFU_ORTHOLOGUE AFUA_2G07750)-RELATED"/>
    <property type="match status" value="1"/>
</dbReference>
<accession>A0AA47I031</accession>
<reference evidence="2" key="1">
    <citation type="submission" date="2022-11" db="EMBL/GenBank/DDBJ databases">
        <title>Genomic of Pseudomonas TF18.</title>
        <authorList>
            <person name="Liu T."/>
        </authorList>
    </citation>
    <scope>NUCLEOTIDE SEQUENCE</scope>
    <source>
        <strain evidence="2">TF18</strain>
    </source>
</reference>
<dbReference type="RefSeq" id="WP_044463164.1">
    <property type="nucleotide sequence ID" value="NZ_CP113257.1"/>
</dbReference>
<dbReference type="InterPro" id="IPR006439">
    <property type="entry name" value="HAD-SF_hydro_IA"/>
</dbReference>
<dbReference type="InterPro" id="IPR051540">
    <property type="entry name" value="S-2-haloacid_dehalogenase"/>
</dbReference>
<sequence>MIKAVVFDVFGTLLQIGERRHPFRQLMQQLRLQGRQPKPGDARILMTQNLGLAGAAALFGAQLNQFELARLETDLFTELASIRCFEDTLESLNQLKEAGLKLALCSNLAAPYAIPAKLLLPAFDVYAWSFEVGAIKPEPAIYRQVIEQFGFEASAIAMIGDTLVADVLGPETQGMQGHHLHREGKVRQAGFATLREFAEFILQ</sequence>
<dbReference type="EMBL" id="CP113257">
    <property type="protein sequence ID" value="WAE54808.1"/>
    <property type="molecule type" value="Genomic_DNA"/>
</dbReference>
<dbReference type="PRINTS" id="PR00413">
    <property type="entry name" value="HADHALOGNASE"/>
</dbReference>
<dbReference type="PANTHER" id="PTHR43316">
    <property type="entry name" value="HYDROLASE, HALOACID DELAHOGENASE-RELATED"/>
    <property type="match status" value="1"/>
</dbReference>
<dbReference type="Pfam" id="PF00702">
    <property type="entry name" value="Hydrolase"/>
    <property type="match status" value="1"/>
</dbReference>
<dbReference type="Gene3D" id="3.40.50.1000">
    <property type="entry name" value="HAD superfamily/HAD-like"/>
    <property type="match status" value="1"/>
</dbReference>
<evidence type="ECO:0000313" key="2">
    <source>
        <dbReference type="EMBL" id="WAE54808.1"/>
    </source>
</evidence>
<gene>
    <name evidence="2" type="ORF">OSV15_11875</name>
</gene>
<dbReference type="SUPFAM" id="SSF56784">
    <property type="entry name" value="HAD-like"/>
    <property type="match status" value="1"/>
</dbReference>
<dbReference type="InterPro" id="IPR023214">
    <property type="entry name" value="HAD_sf"/>
</dbReference>
<dbReference type="InterPro" id="IPR036412">
    <property type="entry name" value="HAD-like_sf"/>
</dbReference>
<keyword evidence="1 2" id="KW-0378">Hydrolase</keyword>
<name>A0AA47I031_9GAMM</name>
<dbReference type="SFLD" id="SFLDG01129">
    <property type="entry name" value="C1.5:_HAD__Beta-PGM__Phosphata"/>
    <property type="match status" value="1"/>
</dbReference>
<dbReference type="SFLD" id="SFLDS00003">
    <property type="entry name" value="Haloacid_Dehalogenase"/>
    <property type="match status" value="1"/>
</dbReference>
<evidence type="ECO:0000313" key="3">
    <source>
        <dbReference type="Proteomes" id="UP001164632"/>
    </source>
</evidence>
<organism evidence="2 3">
    <name type="scientific">Stutzerimonas frequens</name>
    <dbReference type="NCBI Taxonomy" id="2968969"/>
    <lineage>
        <taxon>Bacteria</taxon>
        <taxon>Pseudomonadati</taxon>
        <taxon>Pseudomonadota</taxon>
        <taxon>Gammaproteobacteria</taxon>
        <taxon>Pseudomonadales</taxon>
        <taxon>Pseudomonadaceae</taxon>
        <taxon>Stutzerimonas</taxon>
    </lineage>
</organism>
<dbReference type="GO" id="GO:0016787">
    <property type="term" value="F:hydrolase activity"/>
    <property type="evidence" value="ECO:0007669"/>
    <property type="project" value="UniProtKB-KW"/>
</dbReference>
<evidence type="ECO:0000256" key="1">
    <source>
        <dbReference type="ARBA" id="ARBA00022801"/>
    </source>
</evidence>
<protein>
    <submittedName>
        <fullName evidence="2">HAD family hydrolase</fullName>
    </submittedName>
</protein>